<dbReference type="InterPro" id="IPR052657">
    <property type="entry name" value="PDP_family_Arabidopsis"/>
</dbReference>
<dbReference type="AlphaFoldDB" id="A0ABD2T0K8"/>
<feature type="compositionally biased region" description="Basic and acidic residues" evidence="1">
    <location>
        <begin position="711"/>
        <end position="723"/>
    </location>
</feature>
<gene>
    <name evidence="3" type="ORF">AABB24_022629</name>
</gene>
<comment type="caution">
    <text evidence="3">The sequence shown here is derived from an EMBL/GenBank/DDBJ whole genome shotgun (WGS) entry which is preliminary data.</text>
</comment>
<dbReference type="CDD" id="cd05162">
    <property type="entry name" value="PWWP"/>
    <property type="match status" value="1"/>
</dbReference>
<feature type="domain" description="PWWP" evidence="2">
    <location>
        <begin position="141"/>
        <end position="190"/>
    </location>
</feature>
<feature type="compositionally biased region" description="Polar residues" evidence="1">
    <location>
        <begin position="646"/>
        <end position="659"/>
    </location>
</feature>
<dbReference type="PANTHER" id="PTHR10688:SF5">
    <property type="entry name" value="PWWP DOMAIN-CONTAINING PROTEIN 1-RELATED"/>
    <property type="match status" value="1"/>
</dbReference>
<evidence type="ECO:0000256" key="1">
    <source>
        <dbReference type="SAM" id="MobiDB-lite"/>
    </source>
</evidence>
<dbReference type="EMBL" id="JBJKTR010000013">
    <property type="protein sequence ID" value="KAL3349602.1"/>
    <property type="molecule type" value="Genomic_DNA"/>
</dbReference>
<dbReference type="PROSITE" id="PS50812">
    <property type="entry name" value="PWWP"/>
    <property type="match status" value="1"/>
</dbReference>
<dbReference type="InterPro" id="IPR000313">
    <property type="entry name" value="PWWP_dom"/>
</dbReference>
<feature type="compositionally biased region" description="Basic and acidic residues" evidence="1">
    <location>
        <begin position="734"/>
        <end position="749"/>
    </location>
</feature>
<feature type="region of interest" description="Disordered" evidence="1">
    <location>
        <begin position="456"/>
        <end position="502"/>
    </location>
</feature>
<feature type="compositionally biased region" description="Basic and acidic residues" evidence="1">
    <location>
        <begin position="678"/>
        <end position="688"/>
    </location>
</feature>
<dbReference type="SUPFAM" id="SSF63748">
    <property type="entry name" value="Tudor/PWWP/MBT"/>
    <property type="match status" value="1"/>
</dbReference>
<dbReference type="Proteomes" id="UP001627284">
    <property type="component" value="Unassembled WGS sequence"/>
</dbReference>
<dbReference type="PANTHER" id="PTHR10688">
    <property type="entry name" value="PWWP DOMAIN-CONTAINING PROTEIN"/>
    <property type="match status" value="1"/>
</dbReference>
<evidence type="ECO:0000313" key="3">
    <source>
        <dbReference type="EMBL" id="KAL3349602.1"/>
    </source>
</evidence>
<feature type="region of interest" description="Disordered" evidence="1">
    <location>
        <begin position="403"/>
        <end position="433"/>
    </location>
</feature>
<evidence type="ECO:0000259" key="2">
    <source>
        <dbReference type="PROSITE" id="PS50812"/>
    </source>
</evidence>
<feature type="region of interest" description="Disordered" evidence="1">
    <location>
        <begin position="834"/>
        <end position="893"/>
    </location>
</feature>
<dbReference type="Gene3D" id="2.30.30.140">
    <property type="match status" value="1"/>
</dbReference>
<organism evidence="3 4">
    <name type="scientific">Solanum stoloniferum</name>
    <dbReference type="NCBI Taxonomy" id="62892"/>
    <lineage>
        <taxon>Eukaryota</taxon>
        <taxon>Viridiplantae</taxon>
        <taxon>Streptophyta</taxon>
        <taxon>Embryophyta</taxon>
        <taxon>Tracheophyta</taxon>
        <taxon>Spermatophyta</taxon>
        <taxon>Magnoliopsida</taxon>
        <taxon>eudicotyledons</taxon>
        <taxon>Gunneridae</taxon>
        <taxon>Pentapetalae</taxon>
        <taxon>asterids</taxon>
        <taxon>lamiids</taxon>
        <taxon>Solanales</taxon>
        <taxon>Solanaceae</taxon>
        <taxon>Solanoideae</taxon>
        <taxon>Solaneae</taxon>
        <taxon>Solanum</taxon>
    </lineage>
</organism>
<feature type="region of interest" description="Disordered" evidence="1">
    <location>
        <begin position="1"/>
        <end position="94"/>
    </location>
</feature>
<protein>
    <recommendedName>
        <fullName evidence="2">PWWP domain-containing protein</fullName>
    </recommendedName>
</protein>
<reference evidence="3 4" key="1">
    <citation type="submission" date="2024-05" db="EMBL/GenBank/DDBJ databases">
        <title>De novo assembly of an allotetraploid wild potato.</title>
        <authorList>
            <person name="Hosaka A.J."/>
        </authorList>
    </citation>
    <scope>NUCLEOTIDE SEQUENCE [LARGE SCALE GENOMIC DNA]</scope>
    <source>
        <tissue evidence="3">Young leaves</tissue>
    </source>
</reference>
<proteinExistence type="predicted"/>
<name>A0ABD2T0K8_9SOLN</name>
<dbReference type="Pfam" id="PF00855">
    <property type="entry name" value="PWWP"/>
    <property type="match status" value="1"/>
</dbReference>
<evidence type="ECO:0000313" key="4">
    <source>
        <dbReference type="Proteomes" id="UP001627284"/>
    </source>
</evidence>
<keyword evidence="4" id="KW-1185">Reference proteome</keyword>
<accession>A0ABD2T0K8</accession>
<feature type="compositionally biased region" description="Low complexity" evidence="1">
    <location>
        <begin position="421"/>
        <end position="433"/>
    </location>
</feature>
<dbReference type="SMART" id="SM00293">
    <property type="entry name" value="PWWP"/>
    <property type="match status" value="1"/>
</dbReference>
<feature type="region of interest" description="Disordered" evidence="1">
    <location>
        <begin position="644"/>
        <end position="752"/>
    </location>
</feature>
<sequence>MISVMSNRFEANRSNDSVEETQVRVSSRTPADDSEQARVSMDVTDSRASNSQTEDSRVLELESEGNQIRVKERKDQEGGSSGKSGRVKLEQKGKTALVSSKTDVRKGKMEPYVSEYDLMLSKFDEFAGNVKCWSVGYGFEMGDMVWGKVKSHPWWPGHIFSEAFATPSVRRSKREGHILVAFYGDSSYGWFDPDELVHFEPTYAEKSMQTNVKNFIKAVEEGVDEVSRRSALGLVCYCRKTYRLRAVSINGFFAVDFSDLERNCTYSASQIKKARESFKPKETRGYVSKLALKPRRKVHDDLNLVKKKATTLAYRKAVFEEDDPTYAEAFGVVPSKQAQEVAQPFRQPSSRAPLSGRLVHAETLGKGKGSAKSNKMKDQVEKDRYLFKRRDEPVNLKVHEVGPAQAGSSDQPAHLDGSSLAGKDASPSAADASGSNLIESFKQPLSQVANVEELHGERQAEDGGTDVVRPSDKVKVRKRSGGEVSGGSSPSTERKKKKKKVVLGVKTDSNHVDAPAAVSSDNPVMEKVARESVQVPPVSTEELQMDIQQKDDPPDSSVPDRVVTEDKAGITSDNIDLRQLLSDLHAIALDPFYGAQSRNINTIREVFLKFRSLVYQKSLALSATVESESSIPISKLPVAAPMSDIGPSNNVKQTSNLKPQKNPARPDDPSTKGGRKRGTSDRQEELAAKKKKKINDLRTLAAQKKASGKTSEVKPGESKEIPAKKLVSTPVKSSKPDSAKKNDPAEKVPDPTMLIMKFPSNGSLPSISELKARFARFGALDHSATRVFWKSSTCRLVYQYRDHAVQAFRFASASTNLFGNTNVRCSIREVAAEAQDTETTKNDSGGTSAPKDRAADLRSSGKPRQLKSCLKKPPGEEGPTTDGGNGSNRGTPRVKFMLGAEDNINRDRGEQMNDIKNVNNTSSIADGSASSSSNINNYTSQSSMLPLPTTAHYANAPNDIHFALQAPHRNAPNYNNQVSAPEANFSQQMLSLLTKCSGIVTDLTNLLGYFPYNGLQ</sequence>